<protein>
    <submittedName>
        <fullName evidence="3">Uncharacterized protein</fullName>
    </submittedName>
</protein>
<keyword evidence="2" id="KW-0472">Membrane</keyword>
<evidence type="ECO:0000256" key="1">
    <source>
        <dbReference type="SAM" id="MobiDB-lite"/>
    </source>
</evidence>
<feature type="transmembrane region" description="Helical" evidence="2">
    <location>
        <begin position="63"/>
        <end position="89"/>
    </location>
</feature>
<keyword evidence="2" id="KW-1133">Transmembrane helix</keyword>
<evidence type="ECO:0000313" key="4">
    <source>
        <dbReference type="Proteomes" id="UP000663840"/>
    </source>
</evidence>
<dbReference type="AlphaFoldDB" id="A0A8H3C5U2"/>
<organism evidence="3 4">
    <name type="scientific">Rhizoctonia solani</name>
    <dbReference type="NCBI Taxonomy" id="456999"/>
    <lineage>
        <taxon>Eukaryota</taxon>
        <taxon>Fungi</taxon>
        <taxon>Dikarya</taxon>
        <taxon>Basidiomycota</taxon>
        <taxon>Agaricomycotina</taxon>
        <taxon>Agaricomycetes</taxon>
        <taxon>Cantharellales</taxon>
        <taxon>Ceratobasidiaceae</taxon>
        <taxon>Rhizoctonia</taxon>
    </lineage>
</organism>
<evidence type="ECO:0000313" key="3">
    <source>
        <dbReference type="EMBL" id="CAE6474794.1"/>
    </source>
</evidence>
<name>A0A8H3C5U2_9AGAM</name>
<keyword evidence="2" id="KW-0812">Transmembrane</keyword>
<proteinExistence type="predicted"/>
<feature type="region of interest" description="Disordered" evidence="1">
    <location>
        <begin position="239"/>
        <end position="314"/>
    </location>
</feature>
<feature type="region of interest" description="Disordered" evidence="1">
    <location>
        <begin position="142"/>
        <end position="203"/>
    </location>
</feature>
<evidence type="ECO:0000256" key="2">
    <source>
        <dbReference type="SAM" id="Phobius"/>
    </source>
</evidence>
<comment type="caution">
    <text evidence="3">The sequence shown here is derived from an EMBL/GenBank/DDBJ whole genome shotgun (WGS) entry which is preliminary data.</text>
</comment>
<dbReference type="Proteomes" id="UP000663840">
    <property type="component" value="Unassembled WGS sequence"/>
</dbReference>
<gene>
    <name evidence="3" type="ORF">RDB_LOCUS122329</name>
</gene>
<feature type="compositionally biased region" description="Basic and acidic residues" evidence="1">
    <location>
        <begin position="304"/>
        <end position="314"/>
    </location>
</feature>
<reference evidence="3" key="1">
    <citation type="submission" date="2021-01" db="EMBL/GenBank/DDBJ databases">
        <authorList>
            <person name="Kaushik A."/>
        </authorList>
    </citation>
    <scope>NUCLEOTIDE SEQUENCE</scope>
    <source>
        <strain evidence="3">AG1-1A</strain>
    </source>
</reference>
<accession>A0A8H3C5U2</accession>
<sequence>MNVPSSPSPSSTFWLIDTTSVSGTFTTTATFTLWVPLNTVSASAAPTSSSTDESSEDPTPRSYAPVIAGSVIGSVIGTLLVLVCIVFYYRHRVRPRFVLPRTRPPVTPSGSEHALLDLAAEPAPHPENIEPWVSPAVIRRTTKGREEAPRDPAWAEGSSGPRVEGLGVSALEDSSAGAHRPGSHGRAQDSNSAGPVERARTVVRAPRIEIQDMSAARGSGEHSTGLISFVHIPNSCQLLDPMPSPSQPRLHMHQPEALSADGKPSTATRRRAPREPSPPRVEEDAGISLMRADEETLPPSYGDLVHDRPPFGPG</sequence>
<dbReference type="EMBL" id="CAJMWR010003926">
    <property type="protein sequence ID" value="CAE6474794.1"/>
    <property type="molecule type" value="Genomic_DNA"/>
</dbReference>